<feature type="domain" description="HTH marR-type" evidence="1">
    <location>
        <begin position="6"/>
        <end position="138"/>
    </location>
</feature>
<dbReference type="Proteomes" id="UP001551482">
    <property type="component" value="Unassembled WGS sequence"/>
</dbReference>
<dbReference type="PANTHER" id="PTHR33164:SF43">
    <property type="entry name" value="HTH-TYPE TRANSCRIPTIONAL REPRESSOR YETL"/>
    <property type="match status" value="1"/>
</dbReference>
<organism evidence="2 3">
    <name type="scientific">Streptodolium elevatio</name>
    <dbReference type="NCBI Taxonomy" id="3157996"/>
    <lineage>
        <taxon>Bacteria</taxon>
        <taxon>Bacillati</taxon>
        <taxon>Actinomycetota</taxon>
        <taxon>Actinomycetes</taxon>
        <taxon>Kitasatosporales</taxon>
        <taxon>Streptomycetaceae</taxon>
        <taxon>Streptodolium</taxon>
    </lineage>
</organism>
<comment type="caution">
    <text evidence="2">The sequence shown here is derived from an EMBL/GenBank/DDBJ whole genome shotgun (WGS) entry which is preliminary data.</text>
</comment>
<evidence type="ECO:0000313" key="2">
    <source>
        <dbReference type="EMBL" id="MEU8139163.1"/>
    </source>
</evidence>
<sequence>MSMPADERLGLDVKRAEQTLLAAKSSAVRAAGLTVPQYAALLLLSDNPGMSAAALARGCMVTPQAMTALLKTLDERGLVTRTPHPWHRAILETRLTPEGTKALGTADRRAVAIERRISDAFTPEERETLRSLLARFREAVEGGGAS</sequence>
<dbReference type="SUPFAM" id="SSF46785">
    <property type="entry name" value="Winged helix' DNA-binding domain"/>
    <property type="match status" value="1"/>
</dbReference>
<keyword evidence="3" id="KW-1185">Reference proteome</keyword>
<dbReference type="InterPro" id="IPR039422">
    <property type="entry name" value="MarR/SlyA-like"/>
</dbReference>
<dbReference type="InterPro" id="IPR000835">
    <property type="entry name" value="HTH_MarR-typ"/>
</dbReference>
<protein>
    <submittedName>
        <fullName evidence="2">MarR family transcriptional regulator</fullName>
    </submittedName>
</protein>
<dbReference type="Pfam" id="PF12802">
    <property type="entry name" value="MarR_2"/>
    <property type="match status" value="1"/>
</dbReference>
<dbReference type="PANTHER" id="PTHR33164">
    <property type="entry name" value="TRANSCRIPTIONAL REGULATOR, MARR FAMILY"/>
    <property type="match status" value="1"/>
</dbReference>
<gene>
    <name evidence="2" type="ORF">AB0C36_37405</name>
</gene>
<accession>A0ABV3DTT8</accession>
<evidence type="ECO:0000313" key="3">
    <source>
        <dbReference type="Proteomes" id="UP001551482"/>
    </source>
</evidence>
<dbReference type="EMBL" id="JBEZFP010000158">
    <property type="protein sequence ID" value="MEU8139163.1"/>
    <property type="molecule type" value="Genomic_DNA"/>
</dbReference>
<name>A0ABV3DTT8_9ACTN</name>
<dbReference type="RefSeq" id="WP_358363071.1">
    <property type="nucleotide sequence ID" value="NZ_JBEZFP010000158.1"/>
</dbReference>
<dbReference type="InterPro" id="IPR036390">
    <property type="entry name" value="WH_DNA-bd_sf"/>
</dbReference>
<evidence type="ECO:0000259" key="1">
    <source>
        <dbReference type="PROSITE" id="PS50995"/>
    </source>
</evidence>
<proteinExistence type="predicted"/>
<dbReference type="Gene3D" id="1.10.10.10">
    <property type="entry name" value="Winged helix-like DNA-binding domain superfamily/Winged helix DNA-binding domain"/>
    <property type="match status" value="1"/>
</dbReference>
<reference evidence="2 3" key="1">
    <citation type="submission" date="2024-06" db="EMBL/GenBank/DDBJ databases">
        <title>The Natural Products Discovery Center: Release of the First 8490 Sequenced Strains for Exploring Actinobacteria Biosynthetic Diversity.</title>
        <authorList>
            <person name="Kalkreuter E."/>
            <person name="Kautsar S.A."/>
            <person name="Yang D."/>
            <person name="Bader C.D."/>
            <person name="Teijaro C.N."/>
            <person name="Fluegel L."/>
            <person name="Davis C.M."/>
            <person name="Simpson J.R."/>
            <person name="Lauterbach L."/>
            <person name="Steele A.D."/>
            <person name="Gui C."/>
            <person name="Meng S."/>
            <person name="Li G."/>
            <person name="Viehrig K."/>
            <person name="Ye F."/>
            <person name="Su P."/>
            <person name="Kiefer A.F."/>
            <person name="Nichols A."/>
            <person name="Cepeda A.J."/>
            <person name="Yan W."/>
            <person name="Fan B."/>
            <person name="Jiang Y."/>
            <person name="Adhikari A."/>
            <person name="Zheng C.-J."/>
            <person name="Schuster L."/>
            <person name="Cowan T.M."/>
            <person name="Smanski M.J."/>
            <person name="Chevrette M.G."/>
            <person name="De Carvalho L.P.S."/>
            <person name="Shen B."/>
        </authorList>
    </citation>
    <scope>NUCLEOTIDE SEQUENCE [LARGE SCALE GENOMIC DNA]</scope>
    <source>
        <strain evidence="2 3">NPDC048946</strain>
    </source>
</reference>
<dbReference type="SMART" id="SM00347">
    <property type="entry name" value="HTH_MARR"/>
    <property type="match status" value="1"/>
</dbReference>
<dbReference type="PROSITE" id="PS50995">
    <property type="entry name" value="HTH_MARR_2"/>
    <property type="match status" value="1"/>
</dbReference>
<dbReference type="InterPro" id="IPR036388">
    <property type="entry name" value="WH-like_DNA-bd_sf"/>
</dbReference>